<evidence type="ECO:0000256" key="6">
    <source>
        <dbReference type="ARBA" id="ARBA00023136"/>
    </source>
</evidence>
<dbReference type="GO" id="GO:0042158">
    <property type="term" value="P:lipoprotein biosynthetic process"/>
    <property type="evidence" value="ECO:0007669"/>
    <property type="project" value="InterPro"/>
</dbReference>
<protein>
    <recommendedName>
        <fullName evidence="10">Diacylglyceryl transferase</fullName>
    </recommendedName>
</protein>
<dbReference type="PANTHER" id="PTHR30589">
    <property type="entry name" value="PROLIPOPROTEIN DIACYLGLYCERYL TRANSFERASE"/>
    <property type="match status" value="1"/>
</dbReference>
<gene>
    <name evidence="8" type="ORF">XYCOK13_17820</name>
</gene>
<feature type="transmembrane region" description="Helical" evidence="7">
    <location>
        <begin position="165"/>
        <end position="182"/>
    </location>
</feature>
<evidence type="ECO:0000256" key="2">
    <source>
        <dbReference type="ARBA" id="ARBA00022475"/>
    </source>
</evidence>
<feature type="transmembrane region" description="Helical" evidence="7">
    <location>
        <begin position="87"/>
        <end position="105"/>
    </location>
</feature>
<evidence type="ECO:0000256" key="5">
    <source>
        <dbReference type="ARBA" id="ARBA00022989"/>
    </source>
</evidence>
<evidence type="ECO:0000256" key="1">
    <source>
        <dbReference type="ARBA" id="ARBA00007150"/>
    </source>
</evidence>
<feature type="transmembrane region" description="Helical" evidence="7">
    <location>
        <begin position="194"/>
        <end position="211"/>
    </location>
</feature>
<keyword evidence="2" id="KW-1003">Cell membrane</keyword>
<dbReference type="GO" id="GO:0005886">
    <property type="term" value="C:plasma membrane"/>
    <property type="evidence" value="ECO:0007669"/>
    <property type="project" value="InterPro"/>
</dbReference>
<dbReference type="Proteomes" id="UP000677918">
    <property type="component" value="Unassembled WGS sequence"/>
</dbReference>
<keyword evidence="3" id="KW-0808">Transferase</keyword>
<feature type="transmembrane region" description="Helical" evidence="7">
    <location>
        <begin position="223"/>
        <end position="243"/>
    </location>
</feature>
<evidence type="ECO:0008006" key="10">
    <source>
        <dbReference type="Google" id="ProtNLM"/>
    </source>
</evidence>
<dbReference type="PANTHER" id="PTHR30589:SF0">
    <property type="entry name" value="PHOSPHATIDYLGLYCEROL--PROLIPOPROTEIN DIACYLGLYCERYL TRANSFERASE"/>
    <property type="match status" value="1"/>
</dbReference>
<organism evidence="8 9">
    <name type="scientific">Xylanibacillus composti</name>
    <dbReference type="NCBI Taxonomy" id="1572762"/>
    <lineage>
        <taxon>Bacteria</taxon>
        <taxon>Bacillati</taxon>
        <taxon>Bacillota</taxon>
        <taxon>Bacilli</taxon>
        <taxon>Bacillales</taxon>
        <taxon>Paenibacillaceae</taxon>
        <taxon>Xylanibacillus</taxon>
    </lineage>
</organism>
<accession>A0A8J4H5P2</accession>
<comment type="caution">
    <text evidence="8">The sequence shown here is derived from an EMBL/GenBank/DDBJ whole genome shotgun (WGS) entry which is preliminary data.</text>
</comment>
<feature type="transmembrane region" description="Helical" evidence="7">
    <location>
        <begin position="12"/>
        <end position="33"/>
    </location>
</feature>
<keyword evidence="9" id="KW-1185">Reference proteome</keyword>
<sequence>MDFPVYIPLGPYHIHPHWLFEALAYFIGFRLYLKMRSKGQLPTVQALWLAVAAVLGAAAGSKVLFWLEDPLLTWRSITQNPAYLMEGKTIVGGLLGGLIGVEAMKKRIGWTRRTGDDYAIPLIVGMMIGRIGCFLTGLDDHTHGIRTTWWTGVDFGDGVLRHPTQLYEIAFLGLLLLALVLLRRKKVLPEGGQFQLFMFGYLLFRLLIEFIKPAPSPYLGLHAIQVACLLGLLHYIPLVIAMIRQQRKGVTPHA</sequence>
<comment type="similarity">
    <text evidence="1">Belongs to the Lgt family.</text>
</comment>
<evidence type="ECO:0000256" key="4">
    <source>
        <dbReference type="ARBA" id="ARBA00022692"/>
    </source>
</evidence>
<dbReference type="AlphaFoldDB" id="A0A8J4H5P2"/>
<dbReference type="GO" id="GO:0008961">
    <property type="term" value="F:phosphatidylglycerol-prolipoprotein diacylglyceryl transferase activity"/>
    <property type="evidence" value="ECO:0007669"/>
    <property type="project" value="InterPro"/>
</dbReference>
<dbReference type="EMBL" id="BOVK01000022">
    <property type="protein sequence ID" value="GIQ68958.1"/>
    <property type="molecule type" value="Genomic_DNA"/>
</dbReference>
<name>A0A8J4H5P2_9BACL</name>
<dbReference type="Pfam" id="PF01790">
    <property type="entry name" value="LGT"/>
    <property type="match status" value="1"/>
</dbReference>
<keyword evidence="4 7" id="KW-0812">Transmembrane</keyword>
<evidence type="ECO:0000313" key="9">
    <source>
        <dbReference type="Proteomes" id="UP000677918"/>
    </source>
</evidence>
<dbReference type="RefSeq" id="WP_213411776.1">
    <property type="nucleotide sequence ID" value="NZ_BOVK01000022.1"/>
</dbReference>
<keyword evidence="5 7" id="KW-1133">Transmembrane helix</keyword>
<keyword evidence="6 7" id="KW-0472">Membrane</keyword>
<feature type="transmembrane region" description="Helical" evidence="7">
    <location>
        <begin position="45"/>
        <end position="67"/>
    </location>
</feature>
<evidence type="ECO:0000313" key="8">
    <source>
        <dbReference type="EMBL" id="GIQ68958.1"/>
    </source>
</evidence>
<proteinExistence type="inferred from homology"/>
<dbReference type="InterPro" id="IPR001640">
    <property type="entry name" value="Lgt"/>
</dbReference>
<evidence type="ECO:0000256" key="3">
    <source>
        <dbReference type="ARBA" id="ARBA00022679"/>
    </source>
</evidence>
<feature type="transmembrane region" description="Helical" evidence="7">
    <location>
        <begin position="117"/>
        <end position="138"/>
    </location>
</feature>
<evidence type="ECO:0000256" key="7">
    <source>
        <dbReference type="SAM" id="Phobius"/>
    </source>
</evidence>
<reference evidence="8" key="1">
    <citation type="submission" date="2021-04" db="EMBL/GenBank/DDBJ databases">
        <title>Draft genome sequence of Xylanibacillus composti strain K13.</title>
        <authorList>
            <person name="Uke A."/>
            <person name="Chhe C."/>
            <person name="Baramee S."/>
            <person name="Kosugi A."/>
        </authorList>
    </citation>
    <scope>NUCLEOTIDE SEQUENCE</scope>
    <source>
        <strain evidence="8">K13</strain>
    </source>
</reference>